<feature type="chain" id="PRO_5018558600" evidence="2">
    <location>
        <begin position="33"/>
        <end position="314"/>
    </location>
</feature>
<feature type="signal peptide" evidence="2">
    <location>
        <begin position="1"/>
        <end position="32"/>
    </location>
</feature>
<organism evidence="3 4">
    <name type="scientific">Protopolystoma xenopodis</name>
    <dbReference type="NCBI Taxonomy" id="117903"/>
    <lineage>
        <taxon>Eukaryota</taxon>
        <taxon>Metazoa</taxon>
        <taxon>Spiralia</taxon>
        <taxon>Lophotrochozoa</taxon>
        <taxon>Platyhelminthes</taxon>
        <taxon>Monogenea</taxon>
        <taxon>Polyopisthocotylea</taxon>
        <taxon>Polystomatidea</taxon>
        <taxon>Polystomatidae</taxon>
        <taxon>Protopolystoma</taxon>
    </lineage>
</organism>
<accession>A0A3S5CQY4</accession>
<evidence type="ECO:0000313" key="4">
    <source>
        <dbReference type="Proteomes" id="UP000784294"/>
    </source>
</evidence>
<feature type="region of interest" description="Disordered" evidence="1">
    <location>
        <begin position="118"/>
        <end position="151"/>
    </location>
</feature>
<keyword evidence="2" id="KW-0732">Signal</keyword>
<evidence type="ECO:0000256" key="1">
    <source>
        <dbReference type="SAM" id="MobiDB-lite"/>
    </source>
</evidence>
<keyword evidence="4" id="KW-1185">Reference proteome</keyword>
<feature type="compositionally biased region" description="Polar residues" evidence="1">
    <location>
        <begin position="122"/>
        <end position="139"/>
    </location>
</feature>
<gene>
    <name evidence="3" type="ORF">PXEA_LOCUS34372</name>
</gene>
<dbReference type="AlphaFoldDB" id="A0A3S5CQY4"/>
<dbReference type="EMBL" id="CAAALY010267087">
    <property type="protein sequence ID" value="VEL40932.1"/>
    <property type="molecule type" value="Genomic_DNA"/>
</dbReference>
<sequence>MRANCIFASPHPRPRSIALLLAAFCLFTDTIAMPMVQGPRDLERPTFSRLRDGPILLPPQASSALAFENSRPWPLMNDLSLSRRPGSLDMDDEATVPLADVRTAINFAVAEVAPSNRHASEAMTTTEISKKAPSTQATPPESRMRTTEVARFESPSTVLPWQRDFRLIQTAPPPPRILPVGLMVQRQQPIVVTQQQPPSVIPIETAPRLLLPGQLIEPPPRPLIDLPQPLISAPIAQSPPFGLGLMPMPMMPMQPGLPTIRSRVEMPAHMSPSFGFALGPGQVPPPPPAQLGQPNIMPLGAGLAQVPPSDQPLG</sequence>
<evidence type="ECO:0000256" key="2">
    <source>
        <dbReference type="SAM" id="SignalP"/>
    </source>
</evidence>
<reference evidence="3" key="1">
    <citation type="submission" date="2018-11" db="EMBL/GenBank/DDBJ databases">
        <authorList>
            <consortium name="Pathogen Informatics"/>
        </authorList>
    </citation>
    <scope>NUCLEOTIDE SEQUENCE</scope>
</reference>
<feature type="compositionally biased region" description="Basic and acidic residues" evidence="1">
    <location>
        <begin position="142"/>
        <end position="151"/>
    </location>
</feature>
<evidence type="ECO:0000313" key="3">
    <source>
        <dbReference type="EMBL" id="VEL40932.1"/>
    </source>
</evidence>
<dbReference type="Proteomes" id="UP000784294">
    <property type="component" value="Unassembled WGS sequence"/>
</dbReference>
<protein>
    <submittedName>
        <fullName evidence="3">Uncharacterized protein</fullName>
    </submittedName>
</protein>
<feature type="region of interest" description="Disordered" evidence="1">
    <location>
        <begin position="279"/>
        <end position="314"/>
    </location>
</feature>
<proteinExistence type="predicted"/>
<comment type="caution">
    <text evidence="3">The sequence shown here is derived from an EMBL/GenBank/DDBJ whole genome shotgun (WGS) entry which is preliminary data.</text>
</comment>
<name>A0A3S5CQY4_9PLAT</name>